<comment type="caution">
    <text evidence="7">The sequence shown here is derived from an EMBL/GenBank/DDBJ whole genome shotgun (WGS) entry which is preliminary data.</text>
</comment>
<dbReference type="PANTHER" id="PTHR30055:SF151">
    <property type="entry name" value="TRANSCRIPTIONAL REGULATORY PROTEIN"/>
    <property type="match status" value="1"/>
</dbReference>
<dbReference type="InterPro" id="IPR009057">
    <property type="entry name" value="Homeodomain-like_sf"/>
</dbReference>
<keyword evidence="3" id="KW-0804">Transcription</keyword>
<keyword evidence="1" id="KW-0805">Transcription regulation</keyword>
<evidence type="ECO:0000259" key="6">
    <source>
        <dbReference type="PROSITE" id="PS50977"/>
    </source>
</evidence>
<dbReference type="EMBL" id="JACHIW010000003">
    <property type="protein sequence ID" value="MBB5159838.1"/>
    <property type="molecule type" value="Genomic_DNA"/>
</dbReference>
<keyword evidence="8" id="KW-1185">Reference proteome</keyword>
<dbReference type="SUPFAM" id="SSF46689">
    <property type="entry name" value="Homeodomain-like"/>
    <property type="match status" value="1"/>
</dbReference>
<dbReference type="InterPro" id="IPR036271">
    <property type="entry name" value="Tet_transcr_reg_TetR-rel_C_sf"/>
</dbReference>
<reference evidence="7 8" key="1">
    <citation type="submission" date="2020-08" db="EMBL/GenBank/DDBJ databases">
        <title>Sequencing the genomes of 1000 actinobacteria strains.</title>
        <authorList>
            <person name="Klenk H.-P."/>
        </authorList>
    </citation>
    <scope>NUCLEOTIDE SEQUENCE [LARGE SCALE GENOMIC DNA]</scope>
    <source>
        <strain evidence="7 8">DSM 45584</strain>
    </source>
</reference>
<evidence type="ECO:0000256" key="1">
    <source>
        <dbReference type="ARBA" id="ARBA00023015"/>
    </source>
</evidence>
<evidence type="ECO:0000256" key="5">
    <source>
        <dbReference type="SAM" id="MobiDB-lite"/>
    </source>
</evidence>
<dbReference type="PROSITE" id="PS50977">
    <property type="entry name" value="HTH_TETR_2"/>
    <property type="match status" value="1"/>
</dbReference>
<gene>
    <name evidence="7" type="ORF">BJ970_007438</name>
</gene>
<feature type="compositionally biased region" description="Polar residues" evidence="5">
    <location>
        <begin position="1"/>
        <end position="10"/>
    </location>
</feature>
<dbReference type="GO" id="GO:0000976">
    <property type="term" value="F:transcription cis-regulatory region binding"/>
    <property type="evidence" value="ECO:0007669"/>
    <property type="project" value="TreeGrafter"/>
</dbReference>
<organism evidence="7 8">
    <name type="scientific">Saccharopolyspora phatthalungensis</name>
    <dbReference type="NCBI Taxonomy" id="664693"/>
    <lineage>
        <taxon>Bacteria</taxon>
        <taxon>Bacillati</taxon>
        <taxon>Actinomycetota</taxon>
        <taxon>Actinomycetes</taxon>
        <taxon>Pseudonocardiales</taxon>
        <taxon>Pseudonocardiaceae</taxon>
        <taxon>Saccharopolyspora</taxon>
    </lineage>
</organism>
<keyword evidence="2 4" id="KW-0238">DNA-binding</keyword>
<dbReference type="Pfam" id="PF00440">
    <property type="entry name" value="TetR_N"/>
    <property type="match status" value="1"/>
</dbReference>
<dbReference type="InterPro" id="IPR001647">
    <property type="entry name" value="HTH_TetR"/>
</dbReference>
<feature type="DNA-binding region" description="H-T-H motif" evidence="4">
    <location>
        <begin position="44"/>
        <end position="63"/>
    </location>
</feature>
<sequence>MTRPASSPNKRSAPRGSGPADVSHDDVVRVALELAAANGLDALSIRGVASTLGISPMSIYRFVASKDELLDAMVLKVLDRMEIPYIAATDWRERIVKTMLAWRDLIEDQPGVVQILINRRMPAGSPGLGRLAEQVLAALEHGGITGTAAARAFWHIFSFTFGHIIFERARSQIDDQHQADARDDMHQTARDHGFAHVAELATQLTQIDARGRLDDALRVLLVGLTHPAEQ</sequence>
<dbReference type="PANTHER" id="PTHR30055">
    <property type="entry name" value="HTH-TYPE TRANSCRIPTIONAL REGULATOR RUTR"/>
    <property type="match status" value="1"/>
</dbReference>
<dbReference type="Pfam" id="PF02909">
    <property type="entry name" value="TetR_C_1"/>
    <property type="match status" value="1"/>
</dbReference>
<dbReference type="SUPFAM" id="SSF48498">
    <property type="entry name" value="Tetracyclin repressor-like, C-terminal domain"/>
    <property type="match status" value="1"/>
</dbReference>
<evidence type="ECO:0000313" key="7">
    <source>
        <dbReference type="EMBL" id="MBB5159838.1"/>
    </source>
</evidence>
<name>A0A840QK15_9PSEU</name>
<proteinExistence type="predicted"/>
<evidence type="ECO:0000313" key="8">
    <source>
        <dbReference type="Proteomes" id="UP000584374"/>
    </source>
</evidence>
<dbReference type="RefSeq" id="WP_184732844.1">
    <property type="nucleotide sequence ID" value="NZ_JACHIW010000003.1"/>
</dbReference>
<dbReference type="Gene3D" id="1.10.357.10">
    <property type="entry name" value="Tetracycline Repressor, domain 2"/>
    <property type="match status" value="1"/>
</dbReference>
<dbReference type="InterPro" id="IPR050109">
    <property type="entry name" value="HTH-type_TetR-like_transc_reg"/>
</dbReference>
<dbReference type="AlphaFoldDB" id="A0A840QK15"/>
<dbReference type="Proteomes" id="UP000584374">
    <property type="component" value="Unassembled WGS sequence"/>
</dbReference>
<protein>
    <submittedName>
        <fullName evidence="7">AcrR family transcriptional regulator</fullName>
    </submittedName>
</protein>
<feature type="region of interest" description="Disordered" evidence="5">
    <location>
        <begin position="1"/>
        <end position="22"/>
    </location>
</feature>
<feature type="domain" description="HTH tetR-type" evidence="6">
    <location>
        <begin position="21"/>
        <end position="81"/>
    </location>
</feature>
<accession>A0A840QK15</accession>
<dbReference type="InterPro" id="IPR004111">
    <property type="entry name" value="Repressor_TetR_C"/>
</dbReference>
<dbReference type="GO" id="GO:0045892">
    <property type="term" value="P:negative regulation of DNA-templated transcription"/>
    <property type="evidence" value="ECO:0007669"/>
    <property type="project" value="InterPro"/>
</dbReference>
<evidence type="ECO:0000256" key="3">
    <source>
        <dbReference type="ARBA" id="ARBA00023163"/>
    </source>
</evidence>
<evidence type="ECO:0000256" key="2">
    <source>
        <dbReference type="ARBA" id="ARBA00023125"/>
    </source>
</evidence>
<dbReference type="GO" id="GO:0003700">
    <property type="term" value="F:DNA-binding transcription factor activity"/>
    <property type="evidence" value="ECO:0007669"/>
    <property type="project" value="TreeGrafter"/>
</dbReference>
<evidence type="ECO:0000256" key="4">
    <source>
        <dbReference type="PROSITE-ProRule" id="PRU00335"/>
    </source>
</evidence>